<dbReference type="GeneID" id="31356076"/>
<dbReference type="AlphaFoldDB" id="D3AWR5"/>
<accession>D3AWR5</accession>
<proteinExistence type="predicted"/>
<dbReference type="RefSeq" id="XP_020438842.1">
    <property type="nucleotide sequence ID" value="XM_020571568.1"/>
</dbReference>
<feature type="signal peptide" evidence="1">
    <location>
        <begin position="1"/>
        <end position="19"/>
    </location>
</feature>
<reference evidence="2 3" key="1">
    <citation type="journal article" date="2011" name="Genome Res.">
        <title>Phylogeny-wide analysis of social amoeba genomes highlights ancient origins for complex intercellular communication.</title>
        <authorList>
            <person name="Heidel A.J."/>
            <person name="Lawal H.M."/>
            <person name="Felder M."/>
            <person name="Schilde C."/>
            <person name="Helps N.R."/>
            <person name="Tunggal B."/>
            <person name="Rivero F."/>
            <person name="John U."/>
            <person name="Schleicher M."/>
            <person name="Eichinger L."/>
            <person name="Platzer M."/>
            <person name="Noegel A.A."/>
            <person name="Schaap P."/>
            <person name="Gloeckner G."/>
        </authorList>
    </citation>
    <scope>NUCLEOTIDE SEQUENCE [LARGE SCALE GENOMIC DNA]</scope>
    <source>
        <strain evidence="3">ATCC 26659 / Pp 5 / PN500</strain>
    </source>
</reference>
<dbReference type="EMBL" id="ADBJ01000002">
    <property type="protein sequence ID" value="EFA86738.1"/>
    <property type="molecule type" value="Genomic_DNA"/>
</dbReference>
<protein>
    <submittedName>
        <fullName evidence="2">Uncharacterized protein</fullName>
    </submittedName>
</protein>
<sequence length="81" mass="8853">MNKTLFLVVFLALAVPALCDIWSSCGSSTDHFQIGQVVITPDPPVKGQSINITASGFLVITYPIKISDMTTDMSDYLYNHT</sequence>
<evidence type="ECO:0000313" key="3">
    <source>
        <dbReference type="Proteomes" id="UP000001396"/>
    </source>
</evidence>
<dbReference type="Proteomes" id="UP000001396">
    <property type="component" value="Unassembled WGS sequence"/>
</dbReference>
<gene>
    <name evidence="2" type="ORF">PPL_00543</name>
</gene>
<feature type="chain" id="PRO_5003040561" evidence="1">
    <location>
        <begin position="20"/>
        <end position="81"/>
    </location>
</feature>
<comment type="caution">
    <text evidence="2">The sequence shown here is derived from an EMBL/GenBank/DDBJ whole genome shotgun (WGS) entry which is preliminary data.</text>
</comment>
<keyword evidence="1" id="KW-0732">Signal</keyword>
<evidence type="ECO:0000313" key="2">
    <source>
        <dbReference type="EMBL" id="EFA86738.1"/>
    </source>
</evidence>
<name>D3AWR5_HETP5</name>
<organism evidence="2 3">
    <name type="scientific">Heterostelium pallidum (strain ATCC 26659 / Pp 5 / PN500)</name>
    <name type="common">Cellular slime mold</name>
    <name type="synonym">Polysphondylium pallidum</name>
    <dbReference type="NCBI Taxonomy" id="670386"/>
    <lineage>
        <taxon>Eukaryota</taxon>
        <taxon>Amoebozoa</taxon>
        <taxon>Evosea</taxon>
        <taxon>Eumycetozoa</taxon>
        <taxon>Dictyostelia</taxon>
        <taxon>Acytosteliales</taxon>
        <taxon>Acytosteliaceae</taxon>
        <taxon>Heterostelium</taxon>
    </lineage>
</organism>
<keyword evidence="3" id="KW-1185">Reference proteome</keyword>
<evidence type="ECO:0000256" key="1">
    <source>
        <dbReference type="SAM" id="SignalP"/>
    </source>
</evidence>
<dbReference type="InParanoid" id="D3AWR5"/>